<accession>A0ABN7S9W5</accession>
<feature type="compositionally biased region" description="Basic and acidic residues" evidence="2">
    <location>
        <begin position="123"/>
        <end position="149"/>
    </location>
</feature>
<gene>
    <name evidence="4" type="ORF">OKIOD_LOCUS6004</name>
</gene>
<feature type="compositionally biased region" description="Basic and acidic residues" evidence="2">
    <location>
        <begin position="1"/>
        <end position="12"/>
    </location>
</feature>
<keyword evidence="5" id="KW-1185">Reference proteome</keyword>
<dbReference type="Pfam" id="PF13865">
    <property type="entry name" value="FoP_duplication"/>
    <property type="match status" value="1"/>
</dbReference>
<evidence type="ECO:0000313" key="4">
    <source>
        <dbReference type="EMBL" id="CAG5096028.1"/>
    </source>
</evidence>
<organism evidence="4 5">
    <name type="scientific">Oikopleura dioica</name>
    <name type="common">Tunicate</name>
    <dbReference type="NCBI Taxonomy" id="34765"/>
    <lineage>
        <taxon>Eukaryota</taxon>
        <taxon>Metazoa</taxon>
        <taxon>Chordata</taxon>
        <taxon>Tunicata</taxon>
        <taxon>Appendicularia</taxon>
        <taxon>Copelata</taxon>
        <taxon>Oikopleuridae</taxon>
        <taxon>Oikopleura</taxon>
    </lineage>
</organism>
<feature type="region of interest" description="Disordered" evidence="2">
    <location>
        <begin position="1"/>
        <end position="92"/>
    </location>
</feature>
<proteinExistence type="predicted"/>
<feature type="compositionally biased region" description="Basic and acidic residues" evidence="2">
    <location>
        <begin position="169"/>
        <end position="180"/>
    </location>
</feature>
<protein>
    <submittedName>
        <fullName evidence="4">Oidioi.mRNA.OKI2018_I69.XSR.g14446.t1.cds</fullName>
    </submittedName>
</protein>
<evidence type="ECO:0000313" key="5">
    <source>
        <dbReference type="Proteomes" id="UP001158576"/>
    </source>
</evidence>
<feature type="compositionally biased region" description="Basic and acidic residues" evidence="2">
    <location>
        <begin position="42"/>
        <end position="51"/>
    </location>
</feature>
<sequence>MMLRPKADENKYTAEPSKQGSNKNKQLAADFEKKSSVQAALAEERKQEMRQRLGYNSYHQRGTFQRGRGRGRGGRGGYSIHHTTNGDHKVQGKTSFSRIPLSQEELDQELDAYVQKRKALQEQKEVEAKKAKVEDENEIKEEVDVSQKETDEEEEPTKKDAINDQVDSPDQKVENDNEEE</sequence>
<name>A0ABN7S9W5_OIKDI</name>
<dbReference type="InterPro" id="IPR025715">
    <property type="entry name" value="FoP_C"/>
</dbReference>
<keyword evidence="1" id="KW-0694">RNA-binding</keyword>
<dbReference type="SMART" id="SM01218">
    <property type="entry name" value="FoP_duplication"/>
    <property type="match status" value="1"/>
</dbReference>
<dbReference type="EMBL" id="OU015569">
    <property type="protein sequence ID" value="CAG5096028.1"/>
    <property type="molecule type" value="Genomic_DNA"/>
</dbReference>
<reference evidence="4 5" key="1">
    <citation type="submission" date="2021-04" db="EMBL/GenBank/DDBJ databases">
        <authorList>
            <person name="Bliznina A."/>
        </authorList>
    </citation>
    <scope>NUCLEOTIDE SEQUENCE [LARGE SCALE GENOMIC DNA]</scope>
</reference>
<feature type="domain" description="Chromatin target of PRMT1 protein C-terminal" evidence="3">
    <location>
        <begin position="45"/>
        <end position="121"/>
    </location>
</feature>
<evidence type="ECO:0000259" key="3">
    <source>
        <dbReference type="SMART" id="SM01218"/>
    </source>
</evidence>
<feature type="compositionally biased region" description="Polar residues" evidence="2">
    <location>
        <begin position="16"/>
        <end position="25"/>
    </location>
</feature>
<dbReference type="Proteomes" id="UP001158576">
    <property type="component" value="Chromosome XSR"/>
</dbReference>
<feature type="region of interest" description="Disordered" evidence="2">
    <location>
        <begin position="123"/>
        <end position="180"/>
    </location>
</feature>
<evidence type="ECO:0000256" key="1">
    <source>
        <dbReference type="ARBA" id="ARBA00022884"/>
    </source>
</evidence>
<evidence type="ECO:0000256" key="2">
    <source>
        <dbReference type="SAM" id="MobiDB-lite"/>
    </source>
</evidence>